<dbReference type="Proteomes" id="UP000286501">
    <property type="component" value="Unassembled WGS sequence"/>
</dbReference>
<proteinExistence type="predicted"/>
<comment type="caution">
    <text evidence="2">The sequence shown here is derived from an EMBL/GenBank/DDBJ whole genome shotgun (WGS) entry which is preliminary data.</text>
</comment>
<dbReference type="EMBL" id="JAPDVH010000001">
    <property type="protein sequence ID" value="MCW4154068.1"/>
    <property type="molecule type" value="Genomic_DNA"/>
</dbReference>
<dbReference type="EMBL" id="QRIN01000016">
    <property type="protein sequence ID" value="RHG67113.1"/>
    <property type="molecule type" value="Genomic_DNA"/>
</dbReference>
<evidence type="ECO:0000313" key="1">
    <source>
        <dbReference type="EMBL" id="MCW4154068.1"/>
    </source>
</evidence>
<name>A0A3R6DVS0_9BACT</name>
<evidence type="ECO:0000313" key="2">
    <source>
        <dbReference type="EMBL" id="RHG67113.1"/>
    </source>
</evidence>
<protein>
    <submittedName>
        <fullName evidence="2">Uncharacterized protein</fullName>
    </submittedName>
</protein>
<reference evidence="2 3" key="1">
    <citation type="submission" date="2018-08" db="EMBL/GenBank/DDBJ databases">
        <title>A genome reference for cultivated species of the human gut microbiota.</title>
        <authorList>
            <person name="Zou Y."/>
            <person name="Xue W."/>
            <person name="Luo G."/>
        </authorList>
    </citation>
    <scope>NUCLEOTIDE SEQUENCE [LARGE SCALE GENOMIC DNA]</scope>
    <source>
        <strain evidence="2 3">AM22-1</strain>
    </source>
</reference>
<sequence>MSKEYIGTDCYNRKMELYHIGNEVYCDHIKNGVVVKTNSITVDNRILGLFSSPHTSGAYIYDEIARMYGKKL</sequence>
<reference evidence="1" key="2">
    <citation type="submission" date="2022-11" db="EMBL/GenBank/DDBJ databases">
        <title>Genomic repertoires linked with pathogenic potency of arthritogenic Prevotella copri isolated from the gut of rheumatoid arthritis patients.</title>
        <authorList>
            <person name="Nii T."/>
            <person name="Maeda Y."/>
            <person name="Motooka D."/>
            <person name="Naito M."/>
            <person name="Matsumoto Y."/>
            <person name="Ogawa T."/>
            <person name="Oguro-Igashira E."/>
            <person name="Kishikawa T."/>
            <person name="Yamashita M."/>
            <person name="Koizumi S."/>
            <person name="Kurakawa T."/>
            <person name="Okumura R."/>
            <person name="Kayama H."/>
            <person name="Murakami M."/>
            <person name="Sakaguchi T."/>
            <person name="Das B."/>
            <person name="Nakamura S."/>
            <person name="Okada Y."/>
            <person name="Kumanogoh A."/>
            <person name="Takeda K."/>
        </authorList>
    </citation>
    <scope>NUCLEOTIDE SEQUENCE</scope>
    <source>
        <strain evidence="1">H012_8</strain>
    </source>
</reference>
<dbReference type="AlphaFoldDB" id="A0A3R6DVS0"/>
<organism evidence="2 3">
    <name type="scientific">Segatella copri</name>
    <dbReference type="NCBI Taxonomy" id="165179"/>
    <lineage>
        <taxon>Bacteria</taxon>
        <taxon>Pseudomonadati</taxon>
        <taxon>Bacteroidota</taxon>
        <taxon>Bacteroidia</taxon>
        <taxon>Bacteroidales</taxon>
        <taxon>Prevotellaceae</taxon>
        <taxon>Segatella</taxon>
    </lineage>
</organism>
<gene>
    <name evidence="2" type="ORF">DW250_05510</name>
    <name evidence="1" type="ORF">ONT23_00635</name>
</gene>
<dbReference type="Proteomes" id="UP001209168">
    <property type="component" value="Unassembled WGS sequence"/>
</dbReference>
<dbReference type="RefSeq" id="WP_118200577.1">
    <property type="nucleotide sequence ID" value="NZ_JAPDVH010000001.1"/>
</dbReference>
<accession>A0A3R6DVS0</accession>
<evidence type="ECO:0000313" key="3">
    <source>
        <dbReference type="Proteomes" id="UP000286501"/>
    </source>
</evidence>